<dbReference type="InterPro" id="IPR013087">
    <property type="entry name" value="Znf_C2H2_type"/>
</dbReference>
<comment type="caution">
    <text evidence="6">The sequence shown here is derived from an EMBL/GenBank/DDBJ whole genome shotgun (WGS) entry which is preliminary data.</text>
</comment>
<dbReference type="CDD" id="cd18315">
    <property type="entry name" value="BTB_POZ_BAB-like"/>
    <property type="match status" value="1"/>
</dbReference>
<dbReference type="SUPFAM" id="SSF54695">
    <property type="entry name" value="POZ domain"/>
    <property type="match status" value="1"/>
</dbReference>
<dbReference type="GO" id="GO:0007526">
    <property type="term" value="P:larval somatic muscle development"/>
    <property type="evidence" value="ECO:0007669"/>
    <property type="project" value="UniProtKB-ARBA"/>
</dbReference>
<keyword evidence="7" id="KW-1185">Reference proteome</keyword>
<evidence type="ECO:0000313" key="6">
    <source>
        <dbReference type="EMBL" id="KZS17592.1"/>
    </source>
</evidence>
<evidence type="ECO:0000256" key="5">
    <source>
        <dbReference type="ARBA" id="ARBA00037382"/>
    </source>
</evidence>
<dbReference type="Proteomes" id="UP000076858">
    <property type="component" value="Unassembled WGS sequence"/>
</dbReference>
<dbReference type="GO" id="GO:0035167">
    <property type="term" value="P:larval lymph gland hemopoiesis"/>
    <property type="evidence" value="ECO:0007669"/>
    <property type="project" value="UniProtKB-ARBA"/>
</dbReference>
<evidence type="ECO:0000256" key="2">
    <source>
        <dbReference type="ARBA" id="ARBA00022782"/>
    </source>
</evidence>
<dbReference type="PANTHER" id="PTHR23110">
    <property type="entry name" value="BTB DOMAIN TRANSCRIPTION FACTOR"/>
    <property type="match status" value="1"/>
</dbReference>
<dbReference type="PROSITE" id="PS00028">
    <property type="entry name" value="ZINC_FINGER_C2H2_1"/>
    <property type="match status" value="1"/>
</dbReference>
<dbReference type="Pfam" id="PF00651">
    <property type="entry name" value="BTB"/>
    <property type="match status" value="1"/>
</dbReference>
<keyword evidence="2" id="KW-0221">Differentiation</keyword>
<reference evidence="6 7" key="1">
    <citation type="submission" date="2016-03" db="EMBL/GenBank/DDBJ databases">
        <title>EvidentialGene: Evidence-directed Construction of Genes on Genomes.</title>
        <authorList>
            <person name="Gilbert D.G."/>
            <person name="Choi J.-H."/>
            <person name="Mockaitis K."/>
            <person name="Colbourne J."/>
            <person name="Pfrender M."/>
        </authorList>
    </citation>
    <scope>NUCLEOTIDE SEQUENCE [LARGE SCALE GENOMIC DNA]</scope>
    <source>
        <strain evidence="6 7">Xinb3</strain>
        <tissue evidence="6">Complete organism</tissue>
    </source>
</reference>
<evidence type="ECO:0000313" key="7">
    <source>
        <dbReference type="Proteomes" id="UP000076858"/>
    </source>
</evidence>
<dbReference type="GO" id="GO:0006357">
    <property type="term" value="P:regulation of transcription by RNA polymerase II"/>
    <property type="evidence" value="ECO:0007669"/>
    <property type="project" value="TreeGrafter"/>
</dbReference>
<proteinExistence type="predicted"/>
<accession>A0A0P5ZSF7</accession>
<evidence type="ECO:0000256" key="3">
    <source>
        <dbReference type="ARBA" id="ARBA00022902"/>
    </source>
</evidence>
<dbReference type="EMBL" id="LRGB01000626">
    <property type="protein sequence ID" value="KZS17592.1"/>
    <property type="molecule type" value="Genomic_DNA"/>
</dbReference>
<dbReference type="GO" id="GO:0045467">
    <property type="term" value="P:R7 cell development"/>
    <property type="evidence" value="ECO:0007669"/>
    <property type="project" value="UniProtKB-ARBA"/>
</dbReference>
<dbReference type="InterPro" id="IPR011333">
    <property type="entry name" value="SKP1/BTB/POZ_sf"/>
</dbReference>
<dbReference type="InterPro" id="IPR051095">
    <property type="entry name" value="Dros_DevTransReg"/>
</dbReference>
<name>A0A0P5ZSF7_9CRUS</name>
<organism evidence="6 7">
    <name type="scientific">Daphnia magna</name>
    <dbReference type="NCBI Taxonomy" id="35525"/>
    <lineage>
        <taxon>Eukaryota</taxon>
        <taxon>Metazoa</taxon>
        <taxon>Ecdysozoa</taxon>
        <taxon>Arthropoda</taxon>
        <taxon>Crustacea</taxon>
        <taxon>Branchiopoda</taxon>
        <taxon>Diplostraca</taxon>
        <taxon>Cladocera</taxon>
        <taxon>Anomopoda</taxon>
        <taxon>Daphniidae</taxon>
        <taxon>Daphnia</taxon>
    </lineage>
</organism>
<dbReference type="AlphaFoldDB" id="A0A0P5ZSF7"/>
<dbReference type="PANTHER" id="PTHR23110:SF111">
    <property type="entry name" value="LONGITUDINALS LACKING PROTEIN, ISOFORMS F_I_K_T"/>
    <property type="match status" value="1"/>
</dbReference>
<dbReference type="PROSITE" id="PS50097">
    <property type="entry name" value="BTB"/>
    <property type="match status" value="1"/>
</dbReference>
<evidence type="ECO:0000256" key="4">
    <source>
        <dbReference type="ARBA" id="ARBA00023242"/>
    </source>
</evidence>
<sequence>MDSSPQLKIRWNNFPVTVSSSLEALRNNGDLVDTSLFCEGHRFLAHRVVLSATSNYFRQIFKEISSPNVAIVLSGLNYQDIDALLTFIYSGEVSLCDAQLPSFLKTAETLQVKGLGPECTSSLSKRTDSNKNDTSMQETQFLAAALQKPLSSKRATPPPLLSVYSSALSVTPVTTTTSVTTTASLPSLDLSLAISNFANSASSSSSNPSDVGLKKRKMAEPPDGYLKTEMPEERRTEHLAMTDMTPPNSITNDELSESTQSRQELVVQERNPPPRADPTPRPYQSQCRGERPRNARVPFCPHCGEDCHNISVLRYHVKTTHSEPNGCLCCCFCTAIFNLHSSAEYKQHTLDTHGVKYT</sequence>
<evidence type="ECO:0000256" key="1">
    <source>
        <dbReference type="ARBA" id="ARBA00022473"/>
    </source>
</evidence>
<keyword evidence="4" id="KW-0539">Nucleus</keyword>
<dbReference type="GO" id="GO:0008406">
    <property type="term" value="P:gonad development"/>
    <property type="evidence" value="ECO:0007669"/>
    <property type="project" value="UniProtKB-ARBA"/>
</dbReference>
<dbReference type="GO" id="GO:0007464">
    <property type="term" value="P:R3/R4 cell fate commitment"/>
    <property type="evidence" value="ECO:0007669"/>
    <property type="project" value="UniProtKB-ARBA"/>
</dbReference>
<protein>
    <submittedName>
        <fullName evidence="6">Nucleus accumbens-associated 1-like protein</fullName>
    </submittedName>
</protein>
<comment type="function">
    <text evidence="5">Putative transcription factor required for axon growth and guidance in the central and peripheral nervous systems. Repels CNS axons away from the midline by promoting the expression of the midline repellent sli and its receptor robo.</text>
</comment>
<dbReference type="OrthoDB" id="10261408at2759"/>
<dbReference type="Gene3D" id="3.30.710.10">
    <property type="entry name" value="Potassium Channel Kv1.1, Chain A"/>
    <property type="match status" value="1"/>
</dbReference>
<dbReference type="GO" id="GO:0005634">
    <property type="term" value="C:nucleus"/>
    <property type="evidence" value="ECO:0007669"/>
    <property type="project" value="TreeGrafter"/>
</dbReference>
<dbReference type="InterPro" id="IPR000210">
    <property type="entry name" value="BTB/POZ_dom"/>
</dbReference>
<dbReference type="GO" id="GO:0045476">
    <property type="term" value="P:nurse cell apoptotic process"/>
    <property type="evidence" value="ECO:0007669"/>
    <property type="project" value="UniProtKB-ARBA"/>
</dbReference>
<keyword evidence="3" id="KW-0524">Neurogenesis</keyword>
<gene>
    <name evidence="6" type="ORF">APZ42_016456</name>
</gene>
<dbReference type="SMART" id="SM00225">
    <property type="entry name" value="BTB"/>
    <property type="match status" value="1"/>
</dbReference>
<keyword evidence="1" id="KW-0217">Developmental protein</keyword>
<dbReference type="GO" id="GO:0016199">
    <property type="term" value="P:axon midline choice point recognition"/>
    <property type="evidence" value="ECO:0007669"/>
    <property type="project" value="UniProtKB-ARBA"/>
</dbReference>
<dbReference type="GO" id="GO:0048813">
    <property type="term" value="P:dendrite morphogenesis"/>
    <property type="evidence" value="ECO:0007669"/>
    <property type="project" value="UniProtKB-ARBA"/>
</dbReference>